<evidence type="ECO:0000256" key="1">
    <source>
        <dbReference type="ARBA" id="ARBA00022729"/>
    </source>
</evidence>
<dbReference type="PROSITE" id="PS50041">
    <property type="entry name" value="C_TYPE_LECTIN_2"/>
    <property type="match status" value="2"/>
</dbReference>
<accession>A0ABN8S276</accession>
<dbReference type="EMBL" id="CALNXI010002264">
    <property type="protein sequence ID" value="CAH3185529.1"/>
    <property type="molecule type" value="Genomic_DNA"/>
</dbReference>
<dbReference type="PROSITE" id="PS00615">
    <property type="entry name" value="C_TYPE_LECTIN_1"/>
    <property type="match status" value="2"/>
</dbReference>
<comment type="caution">
    <text evidence="7">The sequence shown here is derived from an EMBL/GenBank/DDBJ whole genome shotgun (WGS) entry which is preliminary data.</text>
</comment>
<evidence type="ECO:0000256" key="2">
    <source>
        <dbReference type="ARBA" id="ARBA00023157"/>
    </source>
</evidence>
<dbReference type="Proteomes" id="UP001159427">
    <property type="component" value="Unassembled WGS sequence"/>
</dbReference>
<feature type="domain" description="C-type lectin" evidence="5">
    <location>
        <begin position="193"/>
        <end position="303"/>
    </location>
</feature>
<name>A0ABN8S276_9CNID</name>
<evidence type="ECO:0000256" key="3">
    <source>
        <dbReference type="PROSITE-ProRule" id="PRU00302"/>
    </source>
</evidence>
<gene>
    <name evidence="7" type="ORF">PEVE_00016179</name>
</gene>
<dbReference type="PANTHER" id="PTHR22803">
    <property type="entry name" value="MANNOSE, PHOSPHOLIPASE, LECTIN RECEPTOR RELATED"/>
    <property type="match status" value="1"/>
</dbReference>
<evidence type="ECO:0000313" key="8">
    <source>
        <dbReference type="Proteomes" id="UP001159427"/>
    </source>
</evidence>
<keyword evidence="4" id="KW-1133">Transmembrane helix</keyword>
<feature type="transmembrane region" description="Helical" evidence="4">
    <location>
        <begin position="376"/>
        <end position="396"/>
    </location>
</feature>
<keyword evidence="8" id="KW-1185">Reference proteome</keyword>
<keyword evidence="4" id="KW-0472">Membrane</keyword>
<feature type="transmembrane region" description="Helical" evidence="4">
    <location>
        <begin position="156"/>
        <end position="178"/>
    </location>
</feature>
<dbReference type="SMART" id="SM00034">
    <property type="entry name" value="CLECT"/>
    <property type="match status" value="2"/>
</dbReference>
<dbReference type="InterPro" id="IPR001304">
    <property type="entry name" value="C-type_lectin-like"/>
</dbReference>
<evidence type="ECO:0000313" key="7">
    <source>
        <dbReference type="EMBL" id="CAH3185529.1"/>
    </source>
</evidence>
<dbReference type="Pfam" id="PF00059">
    <property type="entry name" value="Lectin_C"/>
    <property type="match status" value="2"/>
</dbReference>
<protein>
    <recommendedName>
        <fullName evidence="9">C-type lectin domain-containing protein</fullName>
    </recommendedName>
</protein>
<keyword evidence="1" id="KW-0732">Signal</keyword>
<evidence type="ECO:0000259" key="6">
    <source>
        <dbReference type="PROSITE" id="PS50923"/>
    </source>
</evidence>
<feature type="domain" description="Sushi" evidence="6">
    <location>
        <begin position="308"/>
        <end position="372"/>
    </location>
</feature>
<evidence type="ECO:0000256" key="4">
    <source>
        <dbReference type="SAM" id="Phobius"/>
    </source>
</evidence>
<dbReference type="SUPFAM" id="SSF57535">
    <property type="entry name" value="Complement control module/SCR domain"/>
    <property type="match status" value="1"/>
</dbReference>
<comment type="caution">
    <text evidence="3">Lacks conserved residue(s) required for the propagation of feature annotation.</text>
</comment>
<feature type="domain" description="C-type lectin" evidence="5">
    <location>
        <begin position="9"/>
        <end position="128"/>
    </location>
</feature>
<dbReference type="SUPFAM" id="SSF56436">
    <property type="entry name" value="C-type lectin-like"/>
    <property type="match status" value="2"/>
</dbReference>
<sequence>CPQGWLSSFHGGCFKVHSNRLDWNSAKSACEALGSSLAVLNSKAKLREFPQLLKSAGASKPYLWIGLYRDPKNEGRWLWVGGSTAYFTSWGTGEPNNAGSNEDCVELTMTSKKWNDQECTDRLPYICEINGKYNILHEHIELFQERLSEKMVTNSGANAVFTIFAPYFLLVCTFSYYVCPEQVLCCPHYWTQHQSTCYKLSSNTLEWIAAKFACEALGSNLAMLDSPAERREIGWGSRTWIGLHRDSSTNSRWQWIDGSLAVYLNFASNQPNNSKGTEDCVEMYPSRKWNDLNCNTSLHYSCELSSGFTCRKLSFTNDVQIWPESCVLYNQRYGSICSFSCATGKQISGTSSARCGIRGYWSEEVNEVSCNGSYNYNFSFLLLFTLVFLFMFQAALKK</sequence>
<keyword evidence="2" id="KW-1015">Disulfide bond</keyword>
<keyword evidence="4" id="KW-0812">Transmembrane</keyword>
<dbReference type="PRINTS" id="PR01504">
    <property type="entry name" value="PNCREATITSAP"/>
</dbReference>
<dbReference type="Gene3D" id="3.10.100.10">
    <property type="entry name" value="Mannose-Binding Protein A, subunit A"/>
    <property type="match status" value="2"/>
</dbReference>
<dbReference type="InterPro" id="IPR035976">
    <property type="entry name" value="Sushi/SCR/CCP_sf"/>
</dbReference>
<evidence type="ECO:0000259" key="5">
    <source>
        <dbReference type="PROSITE" id="PS50041"/>
    </source>
</evidence>
<dbReference type="InterPro" id="IPR016187">
    <property type="entry name" value="CTDL_fold"/>
</dbReference>
<dbReference type="InterPro" id="IPR018378">
    <property type="entry name" value="C-type_lectin_CS"/>
</dbReference>
<dbReference type="InterPro" id="IPR050111">
    <property type="entry name" value="C-type_lectin/snaclec_domain"/>
</dbReference>
<dbReference type="InterPro" id="IPR000436">
    <property type="entry name" value="Sushi_SCR_CCP_dom"/>
</dbReference>
<keyword evidence="3" id="KW-0768">Sushi</keyword>
<organism evidence="7 8">
    <name type="scientific">Porites evermanni</name>
    <dbReference type="NCBI Taxonomy" id="104178"/>
    <lineage>
        <taxon>Eukaryota</taxon>
        <taxon>Metazoa</taxon>
        <taxon>Cnidaria</taxon>
        <taxon>Anthozoa</taxon>
        <taxon>Hexacorallia</taxon>
        <taxon>Scleractinia</taxon>
        <taxon>Fungiina</taxon>
        <taxon>Poritidae</taxon>
        <taxon>Porites</taxon>
    </lineage>
</organism>
<dbReference type="PROSITE" id="PS50923">
    <property type="entry name" value="SUSHI"/>
    <property type="match status" value="1"/>
</dbReference>
<evidence type="ECO:0008006" key="9">
    <source>
        <dbReference type="Google" id="ProtNLM"/>
    </source>
</evidence>
<feature type="non-terminal residue" evidence="7">
    <location>
        <position position="1"/>
    </location>
</feature>
<dbReference type="InterPro" id="IPR016186">
    <property type="entry name" value="C-type_lectin-like/link_sf"/>
</dbReference>
<proteinExistence type="predicted"/>
<reference evidence="7 8" key="1">
    <citation type="submission" date="2022-05" db="EMBL/GenBank/DDBJ databases">
        <authorList>
            <consortium name="Genoscope - CEA"/>
            <person name="William W."/>
        </authorList>
    </citation>
    <scope>NUCLEOTIDE SEQUENCE [LARGE SCALE GENOMIC DNA]</scope>
</reference>